<protein>
    <recommendedName>
        <fullName evidence="1">non-specific serine/threonine protein kinase</fullName>
        <ecNumber evidence="1">2.7.11.1</ecNumber>
    </recommendedName>
    <alternativeName>
        <fullName evidence="9">Halotolerance protein 4</fullName>
    </alternativeName>
</protein>
<dbReference type="PANTHER" id="PTHR24343:SF558">
    <property type="entry name" value="PROTEIN KINASE DOMAIN-CONTAINING PROTEIN"/>
    <property type="match status" value="1"/>
</dbReference>
<evidence type="ECO:0000256" key="5">
    <source>
        <dbReference type="ARBA" id="ARBA00022777"/>
    </source>
</evidence>
<evidence type="ECO:0000313" key="13">
    <source>
        <dbReference type="EMBL" id="KSA00282.1"/>
    </source>
</evidence>
<evidence type="ECO:0000256" key="10">
    <source>
        <dbReference type="PROSITE-ProRule" id="PRU10141"/>
    </source>
</evidence>
<proteinExistence type="predicted"/>
<evidence type="ECO:0000256" key="3">
    <source>
        <dbReference type="ARBA" id="ARBA00022679"/>
    </source>
</evidence>
<dbReference type="InterPro" id="IPR011009">
    <property type="entry name" value="Kinase-like_dom_sf"/>
</dbReference>
<dbReference type="InterPro" id="IPR008271">
    <property type="entry name" value="Ser/Thr_kinase_AS"/>
</dbReference>
<comment type="caution">
    <text evidence="13">The sequence shown here is derived from an EMBL/GenBank/DDBJ whole genome shotgun (WGS) entry which is preliminary data.</text>
</comment>
<dbReference type="EMBL" id="LMYN01000094">
    <property type="protein sequence ID" value="KSA00282.1"/>
    <property type="molecule type" value="Genomic_DNA"/>
</dbReference>
<dbReference type="PANTHER" id="PTHR24343">
    <property type="entry name" value="SERINE/THREONINE KINASE"/>
    <property type="match status" value="1"/>
</dbReference>
<keyword evidence="2" id="KW-0723">Serine/threonine-protein kinase</keyword>
<keyword evidence="5" id="KW-0418">Kinase</keyword>
<feature type="domain" description="Protein kinase" evidence="12">
    <location>
        <begin position="365"/>
        <end position="639"/>
    </location>
</feature>
<dbReference type="EC" id="2.7.11.1" evidence="1"/>
<dbReference type="Proteomes" id="UP000054251">
    <property type="component" value="Unassembled WGS sequence"/>
</dbReference>
<dbReference type="GO" id="GO:0005524">
    <property type="term" value="F:ATP binding"/>
    <property type="evidence" value="ECO:0007669"/>
    <property type="project" value="UniProtKB-UniRule"/>
</dbReference>
<evidence type="ECO:0000259" key="12">
    <source>
        <dbReference type="PROSITE" id="PS50011"/>
    </source>
</evidence>
<feature type="binding site" evidence="10">
    <location>
        <position position="401"/>
    </location>
    <ligand>
        <name>ATP</name>
        <dbReference type="ChEBI" id="CHEBI:30616"/>
    </ligand>
</feature>
<dbReference type="PROSITE" id="PS00108">
    <property type="entry name" value="PROTEIN_KINASE_ST"/>
    <property type="match status" value="1"/>
</dbReference>
<feature type="region of interest" description="Disordered" evidence="11">
    <location>
        <begin position="185"/>
        <end position="263"/>
    </location>
</feature>
<dbReference type="SUPFAM" id="SSF56112">
    <property type="entry name" value="Protein kinase-like (PK-like)"/>
    <property type="match status" value="1"/>
</dbReference>
<dbReference type="CDD" id="cd13994">
    <property type="entry name" value="STKc_HAL4_like"/>
    <property type="match status" value="1"/>
</dbReference>
<evidence type="ECO:0000256" key="4">
    <source>
        <dbReference type="ARBA" id="ARBA00022741"/>
    </source>
</evidence>
<evidence type="ECO:0000256" key="1">
    <source>
        <dbReference type="ARBA" id="ARBA00012513"/>
    </source>
</evidence>
<dbReference type="InterPro" id="IPR017441">
    <property type="entry name" value="Protein_kinase_ATP_BS"/>
</dbReference>
<organism evidence="13 14">
    <name type="scientific">Debaryomyces fabryi</name>
    <dbReference type="NCBI Taxonomy" id="58627"/>
    <lineage>
        <taxon>Eukaryota</taxon>
        <taxon>Fungi</taxon>
        <taxon>Dikarya</taxon>
        <taxon>Ascomycota</taxon>
        <taxon>Saccharomycotina</taxon>
        <taxon>Pichiomycetes</taxon>
        <taxon>Debaryomycetaceae</taxon>
        <taxon>Debaryomyces</taxon>
    </lineage>
</organism>
<dbReference type="GeneID" id="26840953"/>
<dbReference type="Gene3D" id="1.10.510.10">
    <property type="entry name" value="Transferase(Phosphotransferase) domain 1"/>
    <property type="match status" value="1"/>
</dbReference>
<dbReference type="PROSITE" id="PS50011">
    <property type="entry name" value="PROTEIN_KINASE_DOM"/>
    <property type="match status" value="1"/>
</dbReference>
<dbReference type="Pfam" id="PF00069">
    <property type="entry name" value="Pkinase"/>
    <property type="match status" value="1"/>
</dbReference>
<sequence length="659" mass="72906">MTKLGKLFGVSQTNLQQMNSPVYEEPKQAANGAHDKDNLVGGLRKASPFSSKEDIIAVGQEEGRASPMQRNMLYGINSNNSKNSSNEHNSNIKNDGNISMGVGANNQNTNGNIQMTNNKGKAASRLLMVSPRTGSKTNISTMNNPNRIASPAHSVNSSEDNILFHPQPQVVTSMASDFNLHSGSNTNLPAISSPSPMNIRSPSMSVSSTNTNQPTKKTPSSAGGKSNPVSRTSSLKTKPVALKDKDLNSSAVSPSPTPTKPRFRMLENGLHEHNLRSAKRQEKLSNMLKGLLGSKKLRDEAISAVPNILQTPQPSNSQLPQTNDKPPTLFAGLVHQVKNNTSPYHGTVNGIGEQPDCRSFVEKYGRCQEIIGKGSFGVVRISHKKIIGQNSDTEEKLYAVKEFKRRPNESDKKYNRRLTSEFCISSSLKNMNIINTLDLLKDAKGDYCEVMEFCSGGDLYTLIIASGKLEYAEADCFFKELIRGVNYMHEMGVSHRDLKPENLLLTQNGILKITDFGNGECFKMAWENEIQYSEGICGSSPYIAPEEFSQHSFDPRGVDIWACGVIYMAMRTGRQLWKLADPKKDEFFEEYLMKRKDASGYEPIESLKRARCRNVIYSILDPKPERRINGKQILNSEWGREIKVCDAGEGKSDSQPPEI</sequence>
<dbReference type="FunFam" id="1.10.510.10:FF:000183">
    <property type="entry name" value="Serine/threonine-protein kinase hal4"/>
    <property type="match status" value="1"/>
</dbReference>
<dbReference type="RefSeq" id="XP_015466384.1">
    <property type="nucleotide sequence ID" value="XM_015612773.1"/>
</dbReference>
<keyword evidence="6 10" id="KW-0067">ATP-binding</keyword>
<keyword evidence="4 10" id="KW-0547">Nucleotide-binding</keyword>
<dbReference type="GO" id="GO:0030003">
    <property type="term" value="P:intracellular monoatomic cation homeostasis"/>
    <property type="evidence" value="ECO:0007669"/>
    <property type="project" value="TreeGrafter"/>
</dbReference>
<keyword evidence="3" id="KW-0808">Transferase</keyword>
<comment type="catalytic activity">
    <reaction evidence="8">
        <text>L-seryl-[protein] + ATP = O-phospho-L-seryl-[protein] + ADP + H(+)</text>
        <dbReference type="Rhea" id="RHEA:17989"/>
        <dbReference type="Rhea" id="RHEA-COMP:9863"/>
        <dbReference type="Rhea" id="RHEA-COMP:11604"/>
        <dbReference type="ChEBI" id="CHEBI:15378"/>
        <dbReference type="ChEBI" id="CHEBI:29999"/>
        <dbReference type="ChEBI" id="CHEBI:30616"/>
        <dbReference type="ChEBI" id="CHEBI:83421"/>
        <dbReference type="ChEBI" id="CHEBI:456216"/>
        <dbReference type="EC" id="2.7.11.1"/>
    </reaction>
</comment>
<dbReference type="InterPro" id="IPR000719">
    <property type="entry name" value="Prot_kinase_dom"/>
</dbReference>
<evidence type="ECO:0000256" key="2">
    <source>
        <dbReference type="ARBA" id="ARBA00022527"/>
    </source>
</evidence>
<dbReference type="PROSITE" id="PS00107">
    <property type="entry name" value="PROTEIN_KINASE_ATP"/>
    <property type="match status" value="1"/>
</dbReference>
<feature type="region of interest" description="Disordered" evidence="11">
    <location>
        <begin position="133"/>
        <end position="160"/>
    </location>
</feature>
<evidence type="ECO:0000256" key="9">
    <source>
        <dbReference type="ARBA" id="ARBA00078109"/>
    </source>
</evidence>
<gene>
    <name evidence="13" type="ORF">AC631_03944</name>
</gene>
<dbReference type="GO" id="GO:0030447">
    <property type="term" value="P:filamentous growth"/>
    <property type="evidence" value="ECO:0007669"/>
    <property type="project" value="UniProtKB-ARBA"/>
</dbReference>
<evidence type="ECO:0000256" key="7">
    <source>
        <dbReference type="ARBA" id="ARBA00047899"/>
    </source>
</evidence>
<evidence type="ECO:0000256" key="6">
    <source>
        <dbReference type="ARBA" id="ARBA00022840"/>
    </source>
</evidence>
<dbReference type="SMART" id="SM00220">
    <property type="entry name" value="S_TKc"/>
    <property type="match status" value="1"/>
</dbReference>
<reference evidence="13 14" key="1">
    <citation type="submission" date="2015-11" db="EMBL/GenBank/DDBJ databases">
        <title>The genome of Debaryomyces fabryi.</title>
        <authorList>
            <person name="Tafer H."/>
            <person name="Lopandic K."/>
        </authorList>
    </citation>
    <scope>NUCLEOTIDE SEQUENCE [LARGE SCALE GENOMIC DNA]</scope>
    <source>
        <strain evidence="13 14">CBS 789</strain>
    </source>
</reference>
<dbReference type="AlphaFoldDB" id="A0A0V1PW09"/>
<comment type="catalytic activity">
    <reaction evidence="7">
        <text>L-threonyl-[protein] + ATP = O-phospho-L-threonyl-[protein] + ADP + H(+)</text>
        <dbReference type="Rhea" id="RHEA:46608"/>
        <dbReference type="Rhea" id="RHEA-COMP:11060"/>
        <dbReference type="Rhea" id="RHEA-COMP:11605"/>
        <dbReference type="ChEBI" id="CHEBI:15378"/>
        <dbReference type="ChEBI" id="CHEBI:30013"/>
        <dbReference type="ChEBI" id="CHEBI:30616"/>
        <dbReference type="ChEBI" id="CHEBI:61977"/>
        <dbReference type="ChEBI" id="CHEBI:456216"/>
        <dbReference type="EC" id="2.7.11.1"/>
    </reaction>
</comment>
<evidence type="ECO:0000256" key="8">
    <source>
        <dbReference type="ARBA" id="ARBA00048679"/>
    </source>
</evidence>
<evidence type="ECO:0000313" key="14">
    <source>
        <dbReference type="Proteomes" id="UP000054251"/>
    </source>
</evidence>
<dbReference type="GO" id="GO:0004674">
    <property type="term" value="F:protein serine/threonine kinase activity"/>
    <property type="evidence" value="ECO:0007669"/>
    <property type="project" value="UniProtKB-KW"/>
</dbReference>
<accession>A0A0V1PW09</accession>
<name>A0A0V1PW09_9ASCO</name>
<keyword evidence="14" id="KW-1185">Reference proteome</keyword>
<evidence type="ECO:0000256" key="11">
    <source>
        <dbReference type="SAM" id="MobiDB-lite"/>
    </source>
</evidence>
<feature type="compositionally biased region" description="Polar residues" evidence="11">
    <location>
        <begin position="185"/>
        <end position="236"/>
    </location>
</feature>
<dbReference type="OrthoDB" id="6513151at2759"/>
<dbReference type="GO" id="GO:0005829">
    <property type="term" value="C:cytosol"/>
    <property type="evidence" value="ECO:0007669"/>
    <property type="project" value="TreeGrafter"/>
</dbReference>